<reference evidence="1" key="2">
    <citation type="submission" date="2020-05" db="UniProtKB">
        <authorList>
            <consortium name="EnsemblMetazoa"/>
        </authorList>
    </citation>
    <scope>IDENTIFICATION</scope>
    <source>
        <strain evidence="1">IAEA</strain>
    </source>
</reference>
<dbReference type="EnsemblMetazoa" id="GPPI047220-RA">
    <property type="protein sequence ID" value="GPPI047220-PA"/>
    <property type="gene ID" value="GPPI047220"/>
</dbReference>
<dbReference type="EMBL" id="JXJN01024431">
    <property type="status" value="NOT_ANNOTATED_CDS"/>
    <property type="molecule type" value="Genomic_DNA"/>
</dbReference>
<evidence type="ECO:0000313" key="1">
    <source>
        <dbReference type="EnsemblMetazoa" id="GPPI047220-PA"/>
    </source>
</evidence>
<accession>A0A1B0C2B2</accession>
<dbReference type="AlphaFoldDB" id="A0A1B0C2B2"/>
<organism evidence="1 2">
    <name type="scientific">Glossina palpalis gambiensis</name>
    <dbReference type="NCBI Taxonomy" id="67801"/>
    <lineage>
        <taxon>Eukaryota</taxon>
        <taxon>Metazoa</taxon>
        <taxon>Ecdysozoa</taxon>
        <taxon>Arthropoda</taxon>
        <taxon>Hexapoda</taxon>
        <taxon>Insecta</taxon>
        <taxon>Pterygota</taxon>
        <taxon>Neoptera</taxon>
        <taxon>Endopterygota</taxon>
        <taxon>Diptera</taxon>
        <taxon>Brachycera</taxon>
        <taxon>Muscomorpha</taxon>
        <taxon>Hippoboscoidea</taxon>
        <taxon>Glossinidae</taxon>
        <taxon>Glossina</taxon>
    </lineage>
</organism>
<protein>
    <submittedName>
        <fullName evidence="1">Uncharacterized protein</fullName>
    </submittedName>
</protein>
<keyword evidence="2" id="KW-1185">Reference proteome</keyword>
<name>A0A1B0C2B2_9MUSC</name>
<sequence>MANPTTKMNKYQKNFRFRRLGEGTAIVAILVLATSSRSLFEEFLKHFRHLQPQTQPLYSGILNNPGLVRSWQPDAACKGAVPIHSRLPYMCGNTHVSFGITDNDENIPDLTHQLVSDLYNGHNN</sequence>
<dbReference type="VEuPathDB" id="VectorBase:GPPI047220"/>
<proteinExistence type="predicted"/>
<dbReference type="Proteomes" id="UP000092460">
    <property type="component" value="Unassembled WGS sequence"/>
</dbReference>
<evidence type="ECO:0000313" key="2">
    <source>
        <dbReference type="Proteomes" id="UP000092460"/>
    </source>
</evidence>
<reference evidence="2" key="1">
    <citation type="submission" date="2015-01" db="EMBL/GenBank/DDBJ databases">
        <authorList>
            <person name="Aksoy S."/>
            <person name="Warren W."/>
            <person name="Wilson R.K."/>
        </authorList>
    </citation>
    <scope>NUCLEOTIDE SEQUENCE [LARGE SCALE GENOMIC DNA]</scope>
    <source>
        <strain evidence="2">IAEA</strain>
    </source>
</reference>